<dbReference type="InterPro" id="IPR037401">
    <property type="entry name" value="SnoaL-like"/>
</dbReference>
<comment type="caution">
    <text evidence="2">The sequence shown here is derived from an EMBL/GenBank/DDBJ whole genome shotgun (WGS) entry which is preliminary data.</text>
</comment>
<dbReference type="Pfam" id="PF12680">
    <property type="entry name" value="SnoaL_2"/>
    <property type="match status" value="1"/>
</dbReference>
<dbReference type="SUPFAM" id="SSF54427">
    <property type="entry name" value="NTF2-like"/>
    <property type="match status" value="1"/>
</dbReference>
<feature type="domain" description="SnoaL-like" evidence="1">
    <location>
        <begin position="13"/>
        <end position="109"/>
    </location>
</feature>
<keyword evidence="3" id="KW-1185">Reference proteome</keyword>
<dbReference type="EMBL" id="WLYK01000001">
    <property type="protein sequence ID" value="MTD12906.1"/>
    <property type="molecule type" value="Genomic_DNA"/>
</dbReference>
<proteinExistence type="predicted"/>
<reference evidence="2 3" key="1">
    <citation type="submission" date="2019-11" db="EMBL/GenBank/DDBJ databases">
        <authorList>
            <person name="Jiang L.-Q."/>
        </authorList>
    </citation>
    <scope>NUCLEOTIDE SEQUENCE [LARGE SCALE GENOMIC DNA]</scope>
    <source>
        <strain evidence="2 3">YIM 132087</strain>
    </source>
</reference>
<evidence type="ECO:0000259" key="1">
    <source>
        <dbReference type="Pfam" id="PF12680"/>
    </source>
</evidence>
<dbReference type="Gene3D" id="3.10.450.50">
    <property type="match status" value="1"/>
</dbReference>
<dbReference type="RefSeq" id="WP_154766885.1">
    <property type="nucleotide sequence ID" value="NZ_WLYK01000001.1"/>
</dbReference>
<accession>A0A7K1FFQ8</accession>
<dbReference type="AlphaFoldDB" id="A0A7K1FFQ8"/>
<gene>
    <name evidence="2" type="ORF">GIS00_02965</name>
</gene>
<organism evidence="2 3">
    <name type="scientific">Nakamurella alba</name>
    <dbReference type="NCBI Taxonomy" id="2665158"/>
    <lineage>
        <taxon>Bacteria</taxon>
        <taxon>Bacillati</taxon>
        <taxon>Actinomycetota</taxon>
        <taxon>Actinomycetes</taxon>
        <taxon>Nakamurellales</taxon>
        <taxon>Nakamurellaceae</taxon>
        <taxon>Nakamurella</taxon>
    </lineage>
</organism>
<evidence type="ECO:0000313" key="3">
    <source>
        <dbReference type="Proteomes" id="UP000460221"/>
    </source>
</evidence>
<evidence type="ECO:0000313" key="2">
    <source>
        <dbReference type="EMBL" id="MTD12906.1"/>
    </source>
</evidence>
<sequence length="131" mass="13915">MTGQDAASIWLAYNVAENRADFATMSTLVAPDLVATVNGVPAVSSAEEDERAMRRLLEQYPDYRREVVEVIAAGERATARWRMRGTPADPAHPVLDVQGCSIVTAADGVMTGAALYYQGDALDASLSGNPG</sequence>
<name>A0A7K1FFQ8_9ACTN</name>
<dbReference type="Proteomes" id="UP000460221">
    <property type="component" value="Unassembled WGS sequence"/>
</dbReference>
<dbReference type="InterPro" id="IPR032710">
    <property type="entry name" value="NTF2-like_dom_sf"/>
</dbReference>
<protein>
    <recommendedName>
        <fullName evidence="1">SnoaL-like domain-containing protein</fullName>
    </recommendedName>
</protein>